<gene>
    <name evidence="3" type="ORF">C9I57_19185</name>
</gene>
<sequence length="102" mass="10973">MKALLLTVALAVTAVASAPVWSYANEQSLHQNQKRTGTDECAAKSGHAAAQAEPTSKPPRLSVGTSYPDTKLNLPWFLTDIINAVNTRQSPRCLLHTLGRGF</sequence>
<evidence type="ECO:0000313" key="3">
    <source>
        <dbReference type="EMBL" id="PTB19156.1"/>
    </source>
</evidence>
<protein>
    <submittedName>
        <fullName evidence="3">Uncharacterized protein</fullName>
    </submittedName>
</protein>
<keyword evidence="2" id="KW-0732">Signal</keyword>
<feature type="signal peptide" evidence="2">
    <location>
        <begin position="1"/>
        <end position="24"/>
    </location>
</feature>
<dbReference type="Proteomes" id="UP000240638">
    <property type="component" value="Unassembled WGS sequence"/>
</dbReference>
<feature type="region of interest" description="Disordered" evidence="1">
    <location>
        <begin position="27"/>
        <end position="66"/>
    </location>
</feature>
<dbReference type="EMBL" id="PYUC01000009">
    <property type="protein sequence ID" value="PTB19156.1"/>
    <property type="molecule type" value="Genomic_DNA"/>
</dbReference>
<feature type="chain" id="PRO_5015413789" evidence="2">
    <location>
        <begin position="25"/>
        <end position="102"/>
    </location>
</feature>
<evidence type="ECO:0000256" key="2">
    <source>
        <dbReference type="SAM" id="SignalP"/>
    </source>
</evidence>
<evidence type="ECO:0000313" key="4">
    <source>
        <dbReference type="Proteomes" id="UP000240638"/>
    </source>
</evidence>
<dbReference type="AlphaFoldDB" id="A0A2T3XRK6"/>
<reference evidence="3 4" key="1">
    <citation type="submission" date="2018-03" db="EMBL/GenBank/DDBJ databases">
        <title>Whole genome analyses suggest that Burkholderia sensu lato contains two further novel genera in the rhizoxinica-symbiotica group Mycetohabitans gen. nov., and Trinickia gen. nov.: implications for the evolution of diazotrophy and nodulation in the Burkholderiaceae.</title>
        <authorList>
            <person name="Estrada De Los Santos P."/>
            <person name="Palmer M."/>
            <person name="Chavez-Ramirez B."/>
            <person name="Steenkamp E.T."/>
            <person name="Hirsch A.M."/>
            <person name="Manyaka P."/>
            <person name="Maluk M."/>
            <person name="Lafos M."/>
            <person name="Crook M."/>
            <person name="Gross E."/>
            <person name="Simon M.F."/>
            <person name="Bueno Dos Reis Junior F."/>
            <person name="Poole P.S."/>
            <person name="Venter S.N."/>
            <person name="James E.K."/>
        </authorList>
    </citation>
    <scope>NUCLEOTIDE SEQUENCE [LARGE SCALE GENOMIC DNA]</scope>
    <source>
        <strain evidence="3 4">JPY-366</strain>
    </source>
</reference>
<organism evidence="3 4">
    <name type="scientific">Trinickia symbiotica</name>
    <dbReference type="NCBI Taxonomy" id="863227"/>
    <lineage>
        <taxon>Bacteria</taxon>
        <taxon>Pseudomonadati</taxon>
        <taxon>Pseudomonadota</taxon>
        <taxon>Betaproteobacteria</taxon>
        <taxon>Burkholderiales</taxon>
        <taxon>Burkholderiaceae</taxon>
        <taxon>Trinickia</taxon>
    </lineage>
</organism>
<evidence type="ECO:0000256" key="1">
    <source>
        <dbReference type="SAM" id="MobiDB-lite"/>
    </source>
</evidence>
<proteinExistence type="predicted"/>
<name>A0A2T3XRK6_9BURK</name>
<comment type="caution">
    <text evidence="3">The sequence shown here is derived from an EMBL/GenBank/DDBJ whole genome shotgun (WGS) entry which is preliminary data.</text>
</comment>
<accession>A0A2T3XRK6</accession>
<dbReference type="RefSeq" id="WP_107152216.1">
    <property type="nucleotide sequence ID" value="NZ_PYUC01000009.1"/>
</dbReference>